<protein>
    <recommendedName>
        <fullName evidence="2">histidine kinase</fullName>
        <ecNumber evidence="2">2.7.13.3</ecNumber>
    </recommendedName>
</protein>
<comment type="caution">
    <text evidence="7">The sequence shown here is derived from an EMBL/GenBank/DDBJ whole genome shotgun (WGS) entry which is preliminary data.</text>
</comment>
<feature type="domain" description="Histidine kinase" evidence="5">
    <location>
        <begin position="228"/>
        <end position="433"/>
    </location>
</feature>
<dbReference type="InterPro" id="IPR003594">
    <property type="entry name" value="HATPase_dom"/>
</dbReference>
<dbReference type="InterPro" id="IPR036890">
    <property type="entry name" value="HATPase_C_sf"/>
</dbReference>
<dbReference type="SUPFAM" id="SSF55785">
    <property type="entry name" value="PYP-like sensor domain (PAS domain)"/>
    <property type="match status" value="2"/>
</dbReference>
<feature type="domain" description="PAC" evidence="6">
    <location>
        <begin position="160"/>
        <end position="210"/>
    </location>
</feature>
<dbReference type="SMART" id="SM00387">
    <property type="entry name" value="HATPase_c"/>
    <property type="match status" value="1"/>
</dbReference>
<evidence type="ECO:0000256" key="4">
    <source>
        <dbReference type="ARBA" id="ARBA00022777"/>
    </source>
</evidence>
<evidence type="ECO:0000256" key="2">
    <source>
        <dbReference type="ARBA" id="ARBA00012438"/>
    </source>
</evidence>
<organism evidence="7">
    <name type="scientific">marine sediment metagenome</name>
    <dbReference type="NCBI Taxonomy" id="412755"/>
    <lineage>
        <taxon>unclassified sequences</taxon>
        <taxon>metagenomes</taxon>
        <taxon>ecological metagenomes</taxon>
    </lineage>
</organism>
<evidence type="ECO:0000259" key="6">
    <source>
        <dbReference type="PROSITE" id="PS50113"/>
    </source>
</evidence>
<evidence type="ECO:0000256" key="3">
    <source>
        <dbReference type="ARBA" id="ARBA00022679"/>
    </source>
</evidence>
<dbReference type="Pfam" id="PF13426">
    <property type="entry name" value="PAS_9"/>
    <property type="match status" value="2"/>
</dbReference>
<keyword evidence="3" id="KW-0808">Transferase</keyword>
<dbReference type="Gene3D" id="3.30.565.10">
    <property type="entry name" value="Histidine kinase-like ATPase, C-terminal domain"/>
    <property type="match status" value="1"/>
</dbReference>
<comment type="catalytic activity">
    <reaction evidence="1">
        <text>ATP + protein L-histidine = ADP + protein N-phospho-L-histidine.</text>
        <dbReference type="EC" id="2.7.13.3"/>
    </reaction>
</comment>
<dbReference type="EC" id="2.7.13.3" evidence="2"/>
<dbReference type="GO" id="GO:0009927">
    <property type="term" value="F:histidine phosphotransfer kinase activity"/>
    <property type="evidence" value="ECO:0007669"/>
    <property type="project" value="TreeGrafter"/>
</dbReference>
<feature type="domain" description="PAC" evidence="6">
    <location>
        <begin position="41"/>
        <end position="89"/>
    </location>
</feature>
<dbReference type="GO" id="GO:0005886">
    <property type="term" value="C:plasma membrane"/>
    <property type="evidence" value="ECO:0007669"/>
    <property type="project" value="TreeGrafter"/>
</dbReference>
<keyword evidence="4" id="KW-0418">Kinase</keyword>
<dbReference type="GO" id="GO:0000155">
    <property type="term" value="F:phosphorelay sensor kinase activity"/>
    <property type="evidence" value="ECO:0007669"/>
    <property type="project" value="TreeGrafter"/>
</dbReference>
<dbReference type="PROSITE" id="PS50109">
    <property type="entry name" value="HIS_KIN"/>
    <property type="match status" value="1"/>
</dbReference>
<name>X1RUE3_9ZZZZ</name>
<dbReference type="NCBIfam" id="TIGR00229">
    <property type="entry name" value="sensory_box"/>
    <property type="match status" value="1"/>
</dbReference>
<evidence type="ECO:0000256" key="1">
    <source>
        <dbReference type="ARBA" id="ARBA00000085"/>
    </source>
</evidence>
<proteinExistence type="predicted"/>
<gene>
    <name evidence="7" type="ORF">S12H4_06616</name>
</gene>
<dbReference type="PRINTS" id="PR00344">
    <property type="entry name" value="BCTRLSENSOR"/>
</dbReference>
<evidence type="ECO:0000259" key="5">
    <source>
        <dbReference type="PROSITE" id="PS50109"/>
    </source>
</evidence>
<accession>X1RUE3</accession>
<dbReference type="InterPro" id="IPR000014">
    <property type="entry name" value="PAS"/>
</dbReference>
<dbReference type="PANTHER" id="PTHR43047:SF72">
    <property type="entry name" value="OSMOSENSING HISTIDINE PROTEIN KINASE SLN1"/>
    <property type="match status" value="1"/>
</dbReference>
<dbReference type="InterPro" id="IPR005467">
    <property type="entry name" value="His_kinase_dom"/>
</dbReference>
<dbReference type="EMBL" id="BARW01002348">
    <property type="protein sequence ID" value="GAI70551.1"/>
    <property type="molecule type" value="Genomic_DNA"/>
</dbReference>
<dbReference type="AlphaFoldDB" id="X1RUE3"/>
<feature type="non-terminal residue" evidence="7">
    <location>
        <position position="433"/>
    </location>
</feature>
<dbReference type="InterPro" id="IPR000700">
    <property type="entry name" value="PAS-assoc_C"/>
</dbReference>
<sequence length="433" mass="49945">RPEFALRREECLANYNAIEHYIDPNARLELIEEIRVNKEIRNYEIHVTRRDGTPIWLGLSTRMFEKEDRFEGAAIDITARKKTEQKLKESEEKSRYLIDGITSVGIGVDIVTKDYKVLFQNQVLKEKFGDITGKLCYENYMGLKAPCDFCPMIKALKNNTIESTELIAADGNSYELFSAPYLDSDRTTDKVIEIIINITERKQAEMALWESEEKYREAYNRAEFYKDIFAHDINNILQSILSGMEVNELILNNPEQLENLKINARIIKGQVIRGANLVSNVRKLSKLEESKQNLKKVEIFNALENIISLIKKSNNDKKIAFRIEKSVDGNFFVKANDFLEDMLENLLINAIKHNMNLIIDITVRISREQKSGTNYVKMEFLDNGIGVDDTMKDRIFKRGYNEDKSVLGMGLGLSLVRGIIEIYNGKVWVEDKV</sequence>
<dbReference type="Pfam" id="PF02518">
    <property type="entry name" value="HATPase_c"/>
    <property type="match status" value="1"/>
</dbReference>
<dbReference type="InterPro" id="IPR035965">
    <property type="entry name" value="PAS-like_dom_sf"/>
</dbReference>
<feature type="non-terminal residue" evidence="7">
    <location>
        <position position="1"/>
    </location>
</feature>
<reference evidence="7" key="1">
    <citation type="journal article" date="2014" name="Front. Microbiol.">
        <title>High frequency of phylogenetically diverse reductive dehalogenase-homologous genes in deep subseafloor sedimentary metagenomes.</title>
        <authorList>
            <person name="Kawai M."/>
            <person name="Futagami T."/>
            <person name="Toyoda A."/>
            <person name="Takaki Y."/>
            <person name="Nishi S."/>
            <person name="Hori S."/>
            <person name="Arai W."/>
            <person name="Tsubouchi T."/>
            <person name="Morono Y."/>
            <person name="Uchiyama I."/>
            <person name="Ito T."/>
            <person name="Fujiyama A."/>
            <person name="Inagaki F."/>
            <person name="Takami H."/>
        </authorList>
    </citation>
    <scope>NUCLEOTIDE SEQUENCE</scope>
    <source>
        <strain evidence="7">Expedition CK06-06</strain>
    </source>
</reference>
<dbReference type="InterPro" id="IPR004358">
    <property type="entry name" value="Sig_transdc_His_kin-like_C"/>
</dbReference>
<dbReference type="Gene3D" id="3.30.450.20">
    <property type="entry name" value="PAS domain"/>
    <property type="match status" value="2"/>
</dbReference>
<evidence type="ECO:0000313" key="7">
    <source>
        <dbReference type="EMBL" id="GAI70551.1"/>
    </source>
</evidence>
<dbReference type="SUPFAM" id="SSF55874">
    <property type="entry name" value="ATPase domain of HSP90 chaperone/DNA topoisomerase II/histidine kinase"/>
    <property type="match status" value="1"/>
</dbReference>
<dbReference type="CDD" id="cd00075">
    <property type="entry name" value="HATPase"/>
    <property type="match status" value="1"/>
</dbReference>
<dbReference type="PANTHER" id="PTHR43047">
    <property type="entry name" value="TWO-COMPONENT HISTIDINE PROTEIN KINASE"/>
    <property type="match status" value="1"/>
</dbReference>
<dbReference type="PROSITE" id="PS50113">
    <property type="entry name" value="PAC"/>
    <property type="match status" value="2"/>
</dbReference>